<dbReference type="EC" id="2.3.2.27" evidence="2"/>
<protein>
    <recommendedName>
        <fullName evidence="2">RING-type E3 ubiquitin transferase</fullName>
        <ecNumber evidence="2">2.3.2.27</ecNumber>
    </recommendedName>
</protein>
<evidence type="ECO:0000313" key="8">
    <source>
        <dbReference type="EMBL" id="KAJ9158614.1"/>
    </source>
</evidence>
<comment type="caution">
    <text evidence="8">The sequence shown here is derived from an EMBL/GenBank/DDBJ whole genome shotgun (WGS) entry which is preliminary data.</text>
</comment>
<dbReference type="PANTHER" id="PTHR15710">
    <property type="entry name" value="E3 UBIQUITIN-PROTEIN LIGASE PRAJA"/>
    <property type="match status" value="1"/>
</dbReference>
<feature type="domain" description="RING-type" evidence="7">
    <location>
        <begin position="203"/>
        <end position="244"/>
    </location>
</feature>
<evidence type="ECO:0000256" key="3">
    <source>
        <dbReference type="ARBA" id="ARBA00022723"/>
    </source>
</evidence>
<evidence type="ECO:0000256" key="6">
    <source>
        <dbReference type="PROSITE-ProRule" id="PRU00175"/>
    </source>
</evidence>
<sequence>MSLNAQRPRVTVNGIRRMRTFHYLWCQTCRRTSRFSTVNSHENLCPHCYSVLNHELDISRPRLVPDLTELEPSPASRLLDSLALMLHPSIRRQYPEFDRRIRWESEGANAPWITLQFLEPPRPERLPMASPSPAQMVAPGGVASAANNGRNENFANAGYEANLFAPEMTDIDRPGPPPASASAIETLPIVKITQEHLMKDTHCPVCKDEFEVAVEVRELPCKHLYHSDCIVPWLSMHNSCPVCRHPLYDGFEDHLQQANGQSFGFEEVVNSMNWMRNQFLSLWPVRAFSDWTQRYLDFLDNRVASSRGASSWWRSFFVL</sequence>
<organism evidence="8 9">
    <name type="scientific">Hevea brasiliensis</name>
    <name type="common">Para rubber tree</name>
    <name type="synonym">Siphonia brasiliensis</name>
    <dbReference type="NCBI Taxonomy" id="3981"/>
    <lineage>
        <taxon>Eukaryota</taxon>
        <taxon>Viridiplantae</taxon>
        <taxon>Streptophyta</taxon>
        <taxon>Embryophyta</taxon>
        <taxon>Tracheophyta</taxon>
        <taxon>Spermatophyta</taxon>
        <taxon>Magnoliopsida</taxon>
        <taxon>eudicotyledons</taxon>
        <taxon>Gunneridae</taxon>
        <taxon>Pentapetalae</taxon>
        <taxon>rosids</taxon>
        <taxon>fabids</taxon>
        <taxon>Malpighiales</taxon>
        <taxon>Euphorbiaceae</taxon>
        <taxon>Crotonoideae</taxon>
        <taxon>Micrandreae</taxon>
        <taxon>Hevea</taxon>
    </lineage>
</organism>
<gene>
    <name evidence="8" type="ORF">P3X46_024179</name>
</gene>
<keyword evidence="5" id="KW-0862">Zinc</keyword>
<dbReference type="Proteomes" id="UP001174677">
    <property type="component" value="Chromosome 14"/>
</dbReference>
<dbReference type="CDD" id="cd16667">
    <property type="entry name" value="RING-H2_RNF126-like"/>
    <property type="match status" value="1"/>
</dbReference>
<accession>A0ABQ9L1S7</accession>
<evidence type="ECO:0000256" key="2">
    <source>
        <dbReference type="ARBA" id="ARBA00012483"/>
    </source>
</evidence>
<keyword evidence="4 6" id="KW-0863">Zinc-finger</keyword>
<name>A0ABQ9L1S7_HEVBR</name>
<dbReference type="PROSITE" id="PS50089">
    <property type="entry name" value="ZF_RING_2"/>
    <property type="match status" value="1"/>
</dbReference>
<evidence type="ECO:0000313" key="9">
    <source>
        <dbReference type="Proteomes" id="UP001174677"/>
    </source>
</evidence>
<evidence type="ECO:0000256" key="1">
    <source>
        <dbReference type="ARBA" id="ARBA00000900"/>
    </source>
</evidence>
<comment type="catalytic activity">
    <reaction evidence="1">
        <text>S-ubiquitinyl-[E2 ubiquitin-conjugating enzyme]-L-cysteine + [acceptor protein]-L-lysine = [E2 ubiquitin-conjugating enzyme]-L-cysteine + N(6)-ubiquitinyl-[acceptor protein]-L-lysine.</text>
        <dbReference type="EC" id="2.3.2.27"/>
    </reaction>
</comment>
<evidence type="ECO:0000259" key="7">
    <source>
        <dbReference type="PROSITE" id="PS50089"/>
    </source>
</evidence>
<evidence type="ECO:0000256" key="4">
    <source>
        <dbReference type="ARBA" id="ARBA00022771"/>
    </source>
</evidence>
<dbReference type="Pfam" id="PF13639">
    <property type="entry name" value="zf-RING_2"/>
    <property type="match status" value="1"/>
</dbReference>
<keyword evidence="3" id="KW-0479">Metal-binding</keyword>
<dbReference type="SUPFAM" id="SSF57850">
    <property type="entry name" value="RING/U-box"/>
    <property type="match status" value="1"/>
</dbReference>
<dbReference type="Gene3D" id="3.30.40.10">
    <property type="entry name" value="Zinc/RING finger domain, C3HC4 (zinc finger)"/>
    <property type="match status" value="1"/>
</dbReference>
<keyword evidence="9" id="KW-1185">Reference proteome</keyword>
<dbReference type="PANTHER" id="PTHR15710:SF116">
    <property type="entry name" value="RING_U-BOX SUPERFAMILY PROTEIN"/>
    <property type="match status" value="1"/>
</dbReference>
<proteinExistence type="predicted"/>
<dbReference type="InterPro" id="IPR001841">
    <property type="entry name" value="Znf_RING"/>
</dbReference>
<dbReference type="InterPro" id="IPR013083">
    <property type="entry name" value="Znf_RING/FYVE/PHD"/>
</dbReference>
<reference evidence="8" key="1">
    <citation type="journal article" date="2023" name="Plant Biotechnol. J.">
        <title>Chromosome-level wild Hevea brasiliensis genome provides new tools for genomic-assisted breeding and valuable loci to elevate rubber yield.</title>
        <authorList>
            <person name="Cheng H."/>
            <person name="Song X."/>
            <person name="Hu Y."/>
            <person name="Wu T."/>
            <person name="Yang Q."/>
            <person name="An Z."/>
            <person name="Feng S."/>
            <person name="Deng Z."/>
            <person name="Wu W."/>
            <person name="Zeng X."/>
            <person name="Tu M."/>
            <person name="Wang X."/>
            <person name="Huang H."/>
        </authorList>
    </citation>
    <scope>NUCLEOTIDE SEQUENCE</scope>
    <source>
        <strain evidence="8">MT/VB/25A 57/8</strain>
    </source>
</reference>
<evidence type="ECO:0000256" key="5">
    <source>
        <dbReference type="ARBA" id="ARBA00022833"/>
    </source>
</evidence>
<dbReference type="SMART" id="SM00184">
    <property type="entry name" value="RING"/>
    <property type="match status" value="1"/>
</dbReference>
<dbReference type="EMBL" id="JARPOI010000014">
    <property type="protein sequence ID" value="KAJ9158614.1"/>
    <property type="molecule type" value="Genomic_DNA"/>
</dbReference>